<dbReference type="Proteomes" id="UP000298663">
    <property type="component" value="Unassembled WGS sequence"/>
</dbReference>
<evidence type="ECO:0000313" key="2">
    <source>
        <dbReference type="Proteomes" id="UP000298663"/>
    </source>
</evidence>
<organism evidence="1 2">
    <name type="scientific">Steinernema carpocapsae</name>
    <name type="common">Entomopathogenic nematode</name>
    <dbReference type="NCBI Taxonomy" id="34508"/>
    <lineage>
        <taxon>Eukaryota</taxon>
        <taxon>Metazoa</taxon>
        <taxon>Ecdysozoa</taxon>
        <taxon>Nematoda</taxon>
        <taxon>Chromadorea</taxon>
        <taxon>Rhabditida</taxon>
        <taxon>Tylenchina</taxon>
        <taxon>Panagrolaimomorpha</taxon>
        <taxon>Strongyloidoidea</taxon>
        <taxon>Steinernematidae</taxon>
        <taxon>Steinernema</taxon>
    </lineage>
</organism>
<gene>
    <name evidence="1" type="ORF">L596_024235</name>
</gene>
<proteinExistence type="predicted"/>
<dbReference type="EMBL" id="AZBU02000008">
    <property type="protein sequence ID" value="TKR68224.1"/>
    <property type="molecule type" value="Genomic_DNA"/>
</dbReference>
<dbReference type="InterPro" id="IPR016181">
    <property type="entry name" value="Acyl_CoA_acyltransferase"/>
</dbReference>
<reference evidence="1 2" key="2">
    <citation type="journal article" date="2019" name="G3 (Bethesda)">
        <title>Hybrid Assembly of the Genome of the Entomopathogenic Nematode Steinernema carpocapsae Identifies the X-Chromosome.</title>
        <authorList>
            <person name="Serra L."/>
            <person name="Macchietto M."/>
            <person name="Macias-Munoz A."/>
            <person name="McGill C.J."/>
            <person name="Rodriguez I.M."/>
            <person name="Rodriguez B."/>
            <person name="Murad R."/>
            <person name="Mortazavi A."/>
        </authorList>
    </citation>
    <scope>NUCLEOTIDE SEQUENCE [LARGE SCALE GENOMIC DNA]</scope>
    <source>
        <strain evidence="1 2">ALL</strain>
    </source>
</reference>
<dbReference type="Gene3D" id="3.40.630.30">
    <property type="match status" value="1"/>
</dbReference>
<accession>A0A4U5MG69</accession>
<keyword evidence="2" id="KW-1185">Reference proteome</keyword>
<sequence length="219" mass="24843">MVQMKNIVYRLATVHDTDALIDFIVANIGTTSPICKALHFDLEDCAAMYSSRVFNSIAHGISVLAIDEATDEIVGYRLASFWYRDPSKNLPVCPKATKKAQILSNLSERLRAYFWELCPQDIDCVVRRESSCVRRDYQRRGIGKRLLSEFFDEKLLKYHGVGGAMSVTTSFANQCLLEKDGYVGLAEMPYDEYFFEHGLSTEGAFDDKTSKAVLNFKEF</sequence>
<name>A0A4U5MG69_STECR</name>
<dbReference type="GO" id="GO:0008080">
    <property type="term" value="F:N-acetyltransferase activity"/>
    <property type="evidence" value="ECO:0007669"/>
    <property type="project" value="TreeGrafter"/>
</dbReference>
<comment type="caution">
    <text evidence="1">The sequence shown here is derived from an EMBL/GenBank/DDBJ whole genome shotgun (WGS) entry which is preliminary data.</text>
</comment>
<dbReference type="PANTHER" id="PTHR20905:SF30">
    <property type="entry name" value="N-ACETYLTRANSFERASE DOMAIN-CONTAINING PROTEIN"/>
    <property type="match status" value="1"/>
</dbReference>
<evidence type="ECO:0008006" key="3">
    <source>
        <dbReference type="Google" id="ProtNLM"/>
    </source>
</evidence>
<evidence type="ECO:0000313" key="1">
    <source>
        <dbReference type="EMBL" id="TKR68224.1"/>
    </source>
</evidence>
<dbReference type="OrthoDB" id="8191594at2759"/>
<dbReference type="AlphaFoldDB" id="A0A4U5MG69"/>
<dbReference type="SUPFAM" id="SSF55729">
    <property type="entry name" value="Acyl-CoA N-acyltransferases (Nat)"/>
    <property type="match status" value="1"/>
</dbReference>
<dbReference type="PANTHER" id="PTHR20905">
    <property type="entry name" value="N-ACETYLTRANSFERASE-RELATED"/>
    <property type="match status" value="1"/>
</dbReference>
<dbReference type="CDD" id="cd04301">
    <property type="entry name" value="NAT_SF"/>
    <property type="match status" value="1"/>
</dbReference>
<protein>
    <recommendedName>
        <fullName evidence="3">N-acetyltransferase domain-containing protein</fullName>
    </recommendedName>
</protein>
<reference evidence="1 2" key="1">
    <citation type="journal article" date="2015" name="Genome Biol.">
        <title>Comparative genomics of Steinernema reveals deeply conserved gene regulatory networks.</title>
        <authorList>
            <person name="Dillman A.R."/>
            <person name="Macchietto M."/>
            <person name="Porter C.F."/>
            <person name="Rogers A."/>
            <person name="Williams B."/>
            <person name="Antoshechkin I."/>
            <person name="Lee M.M."/>
            <person name="Goodwin Z."/>
            <person name="Lu X."/>
            <person name="Lewis E.E."/>
            <person name="Goodrich-Blair H."/>
            <person name="Stock S.P."/>
            <person name="Adams B.J."/>
            <person name="Sternberg P.W."/>
            <person name="Mortazavi A."/>
        </authorList>
    </citation>
    <scope>NUCLEOTIDE SEQUENCE [LARGE SCALE GENOMIC DNA]</scope>
    <source>
        <strain evidence="1 2">ALL</strain>
    </source>
</reference>